<evidence type="ECO:0000256" key="6">
    <source>
        <dbReference type="SAM" id="SignalP"/>
    </source>
</evidence>
<keyword evidence="3" id="KW-0472">Membrane</keyword>
<organism evidence="8 9">
    <name type="scientific">Roseiarcus fermentans</name>
    <dbReference type="NCBI Taxonomy" id="1473586"/>
    <lineage>
        <taxon>Bacteria</taxon>
        <taxon>Pseudomonadati</taxon>
        <taxon>Pseudomonadota</taxon>
        <taxon>Alphaproteobacteria</taxon>
        <taxon>Hyphomicrobiales</taxon>
        <taxon>Roseiarcaceae</taxon>
        <taxon>Roseiarcus</taxon>
    </lineage>
</organism>
<reference evidence="8 9" key="1">
    <citation type="submission" date="2018-06" db="EMBL/GenBank/DDBJ databases">
        <title>Genomic Encyclopedia of Type Strains, Phase IV (KMG-IV): sequencing the most valuable type-strain genomes for metagenomic binning, comparative biology and taxonomic classification.</title>
        <authorList>
            <person name="Goeker M."/>
        </authorList>
    </citation>
    <scope>NUCLEOTIDE SEQUENCE [LARGE SCALE GENOMIC DNA]</scope>
    <source>
        <strain evidence="8 9">DSM 24875</strain>
    </source>
</reference>
<evidence type="ECO:0000256" key="2">
    <source>
        <dbReference type="ARBA" id="ARBA00022729"/>
    </source>
</evidence>
<evidence type="ECO:0000256" key="3">
    <source>
        <dbReference type="ARBA" id="ARBA00023136"/>
    </source>
</evidence>
<keyword evidence="2 6" id="KW-0732">Signal</keyword>
<comment type="similarity">
    <text evidence="5">Belongs to the Omp25/RopB family.</text>
</comment>
<keyword evidence="9" id="KW-1185">Reference proteome</keyword>
<evidence type="ECO:0000313" key="8">
    <source>
        <dbReference type="EMBL" id="RBP08558.1"/>
    </source>
</evidence>
<gene>
    <name evidence="8" type="ORF">DFR50_12540</name>
</gene>
<name>A0A366F1L8_9HYPH</name>
<comment type="subcellular location">
    <subcellularLocation>
        <location evidence="1">Cell outer membrane</location>
    </subcellularLocation>
</comment>
<feature type="domain" description="Outer membrane protein beta-barrel" evidence="7">
    <location>
        <begin position="43"/>
        <end position="214"/>
    </location>
</feature>
<sequence length="235" mass="25417">MSGRSVVGALGVTLTLLVGAAQAADLPTKKPAPAPIDIPPPFSFTGPYLGLQGGYGYDGEVIYLPAMWHNSWSADRHGGFGGVVGGYDYQFSSNIVLGLQADYNLADITGGSAPHGLYTTTNKVDSFGSVDLKLGYAFNHWLVYAIGGLGLMDVTHTIDQPLYPYAYGRYDQFSSGYDFGLGVEYAFTNNWIGFADFRKYNMPSKWYPAIPVLGSHSVTESLDIVRFGIAYRFGT</sequence>
<evidence type="ECO:0000256" key="1">
    <source>
        <dbReference type="ARBA" id="ARBA00004442"/>
    </source>
</evidence>
<dbReference type="PANTHER" id="PTHR34001">
    <property type="entry name" value="BLL7405 PROTEIN"/>
    <property type="match status" value="1"/>
</dbReference>
<evidence type="ECO:0000256" key="4">
    <source>
        <dbReference type="ARBA" id="ARBA00023237"/>
    </source>
</evidence>
<proteinExistence type="inferred from homology"/>
<evidence type="ECO:0000256" key="5">
    <source>
        <dbReference type="ARBA" id="ARBA00038306"/>
    </source>
</evidence>
<dbReference type="InterPro" id="IPR027385">
    <property type="entry name" value="Beta-barrel_OMP"/>
</dbReference>
<dbReference type="PANTHER" id="PTHR34001:SF3">
    <property type="entry name" value="BLL7405 PROTEIN"/>
    <property type="match status" value="1"/>
</dbReference>
<dbReference type="InterPro" id="IPR011250">
    <property type="entry name" value="OMP/PagP_B-barrel"/>
</dbReference>
<dbReference type="OrthoDB" id="8016903at2"/>
<dbReference type="RefSeq" id="WP_113891141.1">
    <property type="nucleotide sequence ID" value="NZ_QNRK01000025.1"/>
</dbReference>
<dbReference type="Proteomes" id="UP000253529">
    <property type="component" value="Unassembled WGS sequence"/>
</dbReference>
<protein>
    <submittedName>
        <fullName evidence="8">Outer membrane immunogenic protein</fullName>
    </submittedName>
</protein>
<dbReference type="EMBL" id="QNRK01000025">
    <property type="protein sequence ID" value="RBP08558.1"/>
    <property type="molecule type" value="Genomic_DNA"/>
</dbReference>
<dbReference type="InterPro" id="IPR051692">
    <property type="entry name" value="OMP-like"/>
</dbReference>
<comment type="caution">
    <text evidence="8">The sequence shown here is derived from an EMBL/GenBank/DDBJ whole genome shotgun (WGS) entry which is preliminary data.</text>
</comment>
<evidence type="ECO:0000313" key="9">
    <source>
        <dbReference type="Proteomes" id="UP000253529"/>
    </source>
</evidence>
<dbReference type="Pfam" id="PF13505">
    <property type="entry name" value="OMP_b-brl"/>
    <property type="match status" value="1"/>
</dbReference>
<evidence type="ECO:0000259" key="7">
    <source>
        <dbReference type="Pfam" id="PF13505"/>
    </source>
</evidence>
<dbReference type="GO" id="GO:0009279">
    <property type="term" value="C:cell outer membrane"/>
    <property type="evidence" value="ECO:0007669"/>
    <property type="project" value="UniProtKB-SubCell"/>
</dbReference>
<feature type="chain" id="PRO_5016933410" evidence="6">
    <location>
        <begin position="24"/>
        <end position="235"/>
    </location>
</feature>
<feature type="signal peptide" evidence="6">
    <location>
        <begin position="1"/>
        <end position="23"/>
    </location>
</feature>
<dbReference type="AlphaFoldDB" id="A0A366F1L8"/>
<accession>A0A366F1L8</accession>
<dbReference type="SUPFAM" id="SSF56925">
    <property type="entry name" value="OMPA-like"/>
    <property type="match status" value="1"/>
</dbReference>
<dbReference type="Gene3D" id="2.40.160.20">
    <property type="match status" value="1"/>
</dbReference>
<keyword evidence="4" id="KW-0998">Cell outer membrane</keyword>